<name>A0A844I0X7_9GAMM</name>
<reference evidence="2 3" key="1">
    <citation type="submission" date="2019-06" db="EMBL/GenBank/DDBJ databases">
        <title>Enrichment of Autotrophic Halophilic Microorganisms from Red Sea Brine Pool Using Microbial Electrosynthesis System.</title>
        <authorList>
            <person name="Alqahtani M.F."/>
            <person name="Bajracharya S."/>
            <person name="Katuri K.P."/>
            <person name="Ali M."/>
            <person name="Saikaly P.E."/>
        </authorList>
    </citation>
    <scope>NUCLEOTIDE SEQUENCE [LARGE SCALE GENOMIC DNA]</scope>
    <source>
        <strain evidence="2">MES15</strain>
    </source>
</reference>
<dbReference type="InterPro" id="IPR021516">
    <property type="entry name" value="DUF3179"/>
</dbReference>
<dbReference type="Proteomes" id="UP000431462">
    <property type="component" value="Unassembled WGS sequence"/>
</dbReference>
<keyword evidence="1" id="KW-0732">Signal</keyword>
<evidence type="ECO:0000313" key="2">
    <source>
        <dbReference type="EMBL" id="MTI99265.1"/>
    </source>
</evidence>
<feature type="signal peptide" evidence="1">
    <location>
        <begin position="1"/>
        <end position="21"/>
    </location>
</feature>
<sequence length="313" mass="35307">MRIPALLALCLIILSGQSSMAAQKNGFEIGNASVPIEKILHGGPPKDGIPSIDRPVFEPPDEASLWRPNDLMLTFDSGAAFFAYPVGILNWHEIVNHDLSDNPVVITFCPLCGTGIAFDPVIEGQRLTFGVSGLLFNSDLLMYDHQTESLWSQIEGRAISGPLVGMRLAPVAIRHELWESWRERVGSEGRVLSPDTGYHRNYRMSPYGDYDHTERLFFPVTHTSQKYHPKTWVLGWTHNGESKAWPFPELEKHGAVLEDQIGGLDVFIHYEPEVPSAELRSRNGRLLPATRAFWFAWYTFHPETRVFVAEEIE</sequence>
<accession>A0A844I0X7</accession>
<organism evidence="2 3">
    <name type="scientific">Marinobacter adhaerens</name>
    <dbReference type="NCBI Taxonomy" id="1033846"/>
    <lineage>
        <taxon>Bacteria</taxon>
        <taxon>Pseudomonadati</taxon>
        <taxon>Pseudomonadota</taxon>
        <taxon>Gammaproteobacteria</taxon>
        <taxon>Pseudomonadales</taxon>
        <taxon>Marinobacteraceae</taxon>
        <taxon>Marinobacter</taxon>
    </lineage>
</organism>
<evidence type="ECO:0000313" key="3">
    <source>
        <dbReference type="Proteomes" id="UP000431462"/>
    </source>
</evidence>
<gene>
    <name evidence="2" type="ORF">FH752_11650</name>
</gene>
<comment type="caution">
    <text evidence="2">The sequence shown here is derived from an EMBL/GenBank/DDBJ whole genome shotgun (WGS) entry which is preliminary data.</text>
</comment>
<dbReference type="Pfam" id="PF11376">
    <property type="entry name" value="DUF3179"/>
    <property type="match status" value="1"/>
</dbReference>
<dbReference type="EMBL" id="VENC01000011">
    <property type="protein sequence ID" value="MTI99265.1"/>
    <property type="molecule type" value="Genomic_DNA"/>
</dbReference>
<feature type="chain" id="PRO_5032616863" evidence="1">
    <location>
        <begin position="22"/>
        <end position="313"/>
    </location>
</feature>
<protein>
    <submittedName>
        <fullName evidence="2">DUF3179 domain-containing protein</fullName>
    </submittedName>
</protein>
<proteinExistence type="predicted"/>
<dbReference type="AlphaFoldDB" id="A0A844I0X7"/>
<evidence type="ECO:0000256" key="1">
    <source>
        <dbReference type="SAM" id="SignalP"/>
    </source>
</evidence>